<dbReference type="GO" id="GO:1900079">
    <property type="term" value="P:regulation of arginine biosynthetic process"/>
    <property type="evidence" value="ECO:0007669"/>
    <property type="project" value="UniProtKB-UniRule"/>
</dbReference>
<keyword evidence="7" id="KW-0028">Amino-acid biosynthesis</keyword>
<keyword evidence="3 7" id="KW-0963">Cytoplasm</keyword>
<dbReference type="InterPro" id="IPR036251">
    <property type="entry name" value="Arg_repress_C_sf"/>
</dbReference>
<keyword evidence="12" id="KW-1185">Reference proteome</keyword>
<reference evidence="11 12" key="1">
    <citation type="journal article" date="2010" name="Stand. Genomic Sci.">
        <title>Complete genome sequence of Thermosediminibacter oceani type strain (JW/IW-1228P).</title>
        <authorList>
            <person name="Pitluck S."/>
            <person name="Yasawong M."/>
            <person name="Munk C."/>
            <person name="Nolan M."/>
            <person name="Lapidus A."/>
            <person name="Lucas S."/>
            <person name="Glavina Del Rio T."/>
            <person name="Tice H."/>
            <person name="Cheng J.F."/>
            <person name="Bruce D."/>
            <person name="Detter C."/>
            <person name="Tapia R."/>
            <person name="Han C."/>
            <person name="Goodwin L."/>
            <person name="Liolios K."/>
            <person name="Ivanova N."/>
            <person name="Mavromatis K."/>
            <person name="Mikhailova N."/>
            <person name="Pati A."/>
            <person name="Chen A."/>
            <person name="Palaniappan K."/>
            <person name="Land M."/>
            <person name="Hauser L."/>
            <person name="Chang Y.J."/>
            <person name="Jeffries C.D."/>
            <person name="Rohde M."/>
            <person name="Spring S."/>
            <person name="Sikorski J."/>
            <person name="Goker M."/>
            <person name="Woyke T."/>
            <person name="Bristow J."/>
            <person name="Eisen J.A."/>
            <person name="Markowitz V."/>
            <person name="Hugenholtz P."/>
            <person name="Kyrpides N.C."/>
            <person name="Klenk H.P."/>
        </authorList>
    </citation>
    <scope>NUCLEOTIDE SEQUENCE [LARGE SCALE GENOMIC DNA]</scope>
    <source>
        <strain evidence="12">ATCC BAA-1034 / DSM 16646 / JW/IW-1228P</strain>
    </source>
</reference>
<keyword evidence="7" id="KW-0678">Repressor</keyword>
<dbReference type="KEGG" id="toc:Toce_1303"/>
<dbReference type="GO" id="GO:0006526">
    <property type="term" value="P:L-arginine biosynthetic process"/>
    <property type="evidence" value="ECO:0007669"/>
    <property type="project" value="UniProtKB-UniPathway"/>
</dbReference>
<keyword evidence="6 7" id="KW-0804">Transcription</keyword>
<dbReference type="HAMAP" id="MF_00173">
    <property type="entry name" value="Arg_repressor"/>
    <property type="match status" value="1"/>
</dbReference>
<evidence type="ECO:0000256" key="8">
    <source>
        <dbReference type="NCBIfam" id="TIGR01529"/>
    </source>
</evidence>
<keyword evidence="4 7" id="KW-0805">Transcription regulation</keyword>
<dbReference type="GO" id="GO:0003677">
    <property type="term" value="F:DNA binding"/>
    <property type="evidence" value="ECO:0007669"/>
    <property type="project" value="UniProtKB-KW"/>
</dbReference>
<dbReference type="AlphaFoldDB" id="D9S3T1"/>
<dbReference type="InterPro" id="IPR036388">
    <property type="entry name" value="WH-like_DNA-bd_sf"/>
</dbReference>
<dbReference type="InterPro" id="IPR020900">
    <property type="entry name" value="Arg_repress_DNA-bd"/>
</dbReference>
<gene>
    <name evidence="7" type="primary">argR</name>
    <name evidence="11" type="ordered locus">Toce_1303</name>
</gene>
<comment type="pathway">
    <text evidence="7">Amino-acid biosynthesis; L-arginine biosynthesis [regulation].</text>
</comment>
<evidence type="ECO:0000256" key="7">
    <source>
        <dbReference type="HAMAP-Rule" id="MF_00173"/>
    </source>
</evidence>
<dbReference type="NCBIfam" id="TIGR01529">
    <property type="entry name" value="argR_whole"/>
    <property type="match status" value="1"/>
</dbReference>
<evidence type="ECO:0000256" key="1">
    <source>
        <dbReference type="ARBA" id="ARBA00004496"/>
    </source>
</evidence>
<dbReference type="EMBL" id="CP002131">
    <property type="protein sequence ID" value="ADL08058.1"/>
    <property type="molecule type" value="Genomic_DNA"/>
</dbReference>
<feature type="domain" description="Arginine repressor DNA-binding" evidence="9">
    <location>
        <begin position="2"/>
        <end position="65"/>
    </location>
</feature>
<dbReference type="GO" id="GO:0003700">
    <property type="term" value="F:DNA-binding transcription factor activity"/>
    <property type="evidence" value="ECO:0007669"/>
    <property type="project" value="UniProtKB-UniRule"/>
</dbReference>
<dbReference type="STRING" id="555079.Toce_1303"/>
<comment type="function">
    <text evidence="7">Regulates arginine biosynthesis genes.</text>
</comment>
<evidence type="ECO:0000256" key="6">
    <source>
        <dbReference type="ARBA" id="ARBA00023163"/>
    </source>
</evidence>
<protein>
    <recommendedName>
        <fullName evidence="7 8">Arginine repressor</fullName>
    </recommendedName>
</protein>
<dbReference type="GO" id="GO:0034618">
    <property type="term" value="F:arginine binding"/>
    <property type="evidence" value="ECO:0007669"/>
    <property type="project" value="InterPro"/>
</dbReference>
<dbReference type="RefSeq" id="WP_013276092.1">
    <property type="nucleotide sequence ID" value="NC_014377.1"/>
</dbReference>
<comment type="subcellular location">
    <subcellularLocation>
        <location evidence="1 7">Cytoplasm</location>
    </subcellularLocation>
</comment>
<evidence type="ECO:0000259" key="9">
    <source>
        <dbReference type="Pfam" id="PF01316"/>
    </source>
</evidence>
<evidence type="ECO:0000256" key="5">
    <source>
        <dbReference type="ARBA" id="ARBA00023125"/>
    </source>
</evidence>
<name>D9S3T1_THEOJ</name>
<dbReference type="NCBIfam" id="NF001680">
    <property type="entry name" value="PRK00441.1"/>
    <property type="match status" value="1"/>
</dbReference>
<dbReference type="Gene3D" id="1.10.10.10">
    <property type="entry name" value="Winged helix-like DNA-binding domain superfamily/Winged helix DNA-binding domain"/>
    <property type="match status" value="1"/>
</dbReference>
<dbReference type="Pfam" id="PF02863">
    <property type="entry name" value="Arg_repressor_C"/>
    <property type="match status" value="1"/>
</dbReference>
<dbReference type="OrthoDB" id="9807089at2"/>
<proteinExistence type="inferred from homology"/>
<dbReference type="InterPro" id="IPR036390">
    <property type="entry name" value="WH_DNA-bd_sf"/>
</dbReference>
<evidence type="ECO:0000259" key="10">
    <source>
        <dbReference type="Pfam" id="PF02863"/>
    </source>
</evidence>
<dbReference type="Pfam" id="PF01316">
    <property type="entry name" value="Arg_repressor"/>
    <property type="match status" value="1"/>
</dbReference>
<dbReference type="InterPro" id="IPR001669">
    <property type="entry name" value="Arg_repress"/>
</dbReference>
<dbReference type="HOGENOM" id="CLU_097103_3_0_9"/>
<feature type="domain" description="Arginine repressor C-terminal" evidence="10">
    <location>
        <begin position="78"/>
        <end position="146"/>
    </location>
</feature>
<dbReference type="PANTHER" id="PTHR34471">
    <property type="entry name" value="ARGININE REPRESSOR"/>
    <property type="match status" value="1"/>
</dbReference>
<dbReference type="Gene3D" id="3.30.1360.40">
    <property type="match status" value="1"/>
</dbReference>
<evidence type="ECO:0000313" key="12">
    <source>
        <dbReference type="Proteomes" id="UP000000272"/>
    </source>
</evidence>
<sequence>MKAKRHMKIREIIREKPIETQEELAEELRKCGFNVTQATVSRDIKELRLVKVLRDNKHYCYSEPDKSTIISDKLVRMFRDSIVSIDSAENLVVIKTLSGTAQAAAAAAIDGLNWRDIVVGTVAGDDTILVVTRSKSAVKELVEKLESLIK</sequence>
<dbReference type="SUPFAM" id="SSF46785">
    <property type="entry name" value="Winged helix' DNA-binding domain"/>
    <property type="match status" value="1"/>
</dbReference>
<dbReference type="Proteomes" id="UP000000272">
    <property type="component" value="Chromosome"/>
</dbReference>
<evidence type="ECO:0000313" key="11">
    <source>
        <dbReference type="EMBL" id="ADL08058.1"/>
    </source>
</evidence>
<dbReference type="UniPathway" id="UPA00068"/>
<accession>D9S3T1</accession>
<dbReference type="GO" id="GO:0051259">
    <property type="term" value="P:protein complex oligomerization"/>
    <property type="evidence" value="ECO:0007669"/>
    <property type="project" value="InterPro"/>
</dbReference>
<organism evidence="11 12">
    <name type="scientific">Thermosediminibacter oceani (strain ATCC BAA-1034 / DSM 16646 / JW/IW-1228P)</name>
    <dbReference type="NCBI Taxonomy" id="555079"/>
    <lineage>
        <taxon>Bacteria</taxon>
        <taxon>Bacillati</taxon>
        <taxon>Bacillota</taxon>
        <taxon>Clostridia</taxon>
        <taxon>Thermosediminibacterales</taxon>
        <taxon>Thermosediminibacteraceae</taxon>
        <taxon>Thermosediminibacter</taxon>
    </lineage>
</organism>
<comment type="similarity">
    <text evidence="2 7">Belongs to the ArgR family.</text>
</comment>
<dbReference type="InterPro" id="IPR020899">
    <property type="entry name" value="Arg_repress_C"/>
</dbReference>
<evidence type="ECO:0000256" key="4">
    <source>
        <dbReference type="ARBA" id="ARBA00023015"/>
    </source>
</evidence>
<dbReference type="SUPFAM" id="SSF55252">
    <property type="entry name" value="C-terminal domain of arginine repressor"/>
    <property type="match status" value="1"/>
</dbReference>
<dbReference type="PRINTS" id="PR01467">
    <property type="entry name" value="ARGREPRESSOR"/>
</dbReference>
<evidence type="ECO:0000256" key="3">
    <source>
        <dbReference type="ARBA" id="ARBA00022490"/>
    </source>
</evidence>
<keyword evidence="5 7" id="KW-0238">DNA-binding</keyword>
<evidence type="ECO:0000256" key="2">
    <source>
        <dbReference type="ARBA" id="ARBA00008316"/>
    </source>
</evidence>
<dbReference type="PANTHER" id="PTHR34471:SF1">
    <property type="entry name" value="ARGININE REPRESSOR"/>
    <property type="match status" value="1"/>
</dbReference>
<keyword evidence="7" id="KW-0055">Arginine biosynthesis</keyword>
<dbReference type="eggNOG" id="COG1438">
    <property type="taxonomic scope" value="Bacteria"/>
</dbReference>
<dbReference type="GO" id="GO:0005737">
    <property type="term" value="C:cytoplasm"/>
    <property type="evidence" value="ECO:0007669"/>
    <property type="project" value="UniProtKB-SubCell"/>
</dbReference>